<organism evidence="6 7">
    <name type="scientific">Heterodera schachtii</name>
    <name type="common">Sugarbeet cyst nematode worm</name>
    <name type="synonym">Tylenchus schachtii</name>
    <dbReference type="NCBI Taxonomy" id="97005"/>
    <lineage>
        <taxon>Eukaryota</taxon>
        <taxon>Metazoa</taxon>
        <taxon>Ecdysozoa</taxon>
        <taxon>Nematoda</taxon>
        <taxon>Chromadorea</taxon>
        <taxon>Rhabditida</taxon>
        <taxon>Tylenchina</taxon>
        <taxon>Tylenchomorpha</taxon>
        <taxon>Tylenchoidea</taxon>
        <taxon>Heteroderidae</taxon>
        <taxon>Heteroderinae</taxon>
        <taxon>Heterodera</taxon>
    </lineage>
</organism>
<dbReference type="Pfam" id="PF00042">
    <property type="entry name" value="Globin"/>
    <property type="match status" value="1"/>
</dbReference>
<dbReference type="AlphaFoldDB" id="A0ABD2JZ33"/>
<dbReference type="InterPro" id="IPR012292">
    <property type="entry name" value="Globin/Proto"/>
</dbReference>
<protein>
    <recommendedName>
        <fullName evidence="5">Globin domain-containing protein</fullName>
    </recommendedName>
</protein>
<accession>A0ABD2JZ33</accession>
<evidence type="ECO:0000256" key="3">
    <source>
        <dbReference type="ARBA" id="ARBA00023004"/>
    </source>
</evidence>
<evidence type="ECO:0000313" key="6">
    <source>
        <dbReference type="EMBL" id="KAL3095862.1"/>
    </source>
</evidence>
<keyword evidence="1" id="KW-0349">Heme</keyword>
<dbReference type="PANTHER" id="PTHR46458">
    <property type="entry name" value="BLR2807 PROTEIN"/>
    <property type="match status" value="1"/>
</dbReference>
<dbReference type="GO" id="GO:0046872">
    <property type="term" value="F:metal ion binding"/>
    <property type="evidence" value="ECO:0007669"/>
    <property type="project" value="UniProtKB-KW"/>
</dbReference>
<dbReference type="InterPro" id="IPR009050">
    <property type="entry name" value="Globin-like_sf"/>
</dbReference>
<keyword evidence="7" id="KW-1185">Reference proteome</keyword>
<sequence>MYHQYQLEQIFPRSSAAGRETPSTALISDRDIGNANIVGSSSSAHSIDNNSTPSASISPVQWAAETSGDRWNAKAPPAFARLRSFTDSSFSSVTLPPMGAYEAEHDALPASGPNRPLPTPAAIEASSGATFVSRRHSSGSTTPRHSGGTEAYADQTEVDDELSQFVPMQAARAHWMQLHKQNMQLVVLQRMFLRLLHRHAPFRALWPFARCFDTTKQKLDELLASAAFRHFCAAYQTSFTLIMDNVDDEPSLCQILQELGAKHFFYDANETHFKMMREEFLLSLDECVVGTNEQINDELEQDWDQLWAKMESNLAFGLAVQRHNYLAHCVTGKEMDTVRSQWQNLLEAKCRMDALGASVREGGIQTFADGLNRIGLGIETKNEVKRQFTVAVNDLLWAMAQAIELWEPGTGFLRLCAEIDSRCGGAFDVIRTSSSALLRTAFIAGFSAELVAVVGESEASATVLHSWTKVYRVAEQAIIADGMDTERKVCAFVRPLRIESVPKTKKVSGQKQQQGLFRPLPHKSHDSRPFASFPFGRPIGALETIDEEDDEDEWSIVFTNHACCTLLMKEMKPTPAIAN</sequence>
<dbReference type="EMBL" id="JBICCN010000078">
    <property type="protein sequence ID" value="KAL3095862.1"/>
    <property type="molecule type" value="Genomic_DNA"/>
</dbReference>
<dbReference type="InterPro" id="IPR044399">
    <property type="entry name" value="Mb-like_M"/>
</dbReference>
<feature type="domain" description="Globin" evidence="5">
    <location>
        <begin position="211"/>
        <end position="310"/>
    </location>
</feature>
<evidence type="ECO:0000256" key="2">
    <source>
        <dbReference type="ARBA" id="ARBA00022723"/>
    </source>
</evidence>
<dbReference type="InterPro" id="IPR050532">
    <property type="entry name" value="Globin-like_OT"/>
</dbReference>
<dbReference type="Gene3D" id="1.10.490.10">
    <property type="entry name" value="Globins"/>
    <property type="match status" value="1"/>
</dbReference>
<name>A0ABD2JZ33_HETSC</name>
<reference evidence="6 7" key="1">
    <citation type="submission" date="2024-10" db="EMBL/GenBank/DDBJ databases">
        <authorList>
            <person name="Kim D."/>
        </authorList>
    </citation>
    <scope>NUCLEOTIDE SEQUENCE [LARGE SCALE GENOMIC DNA]</scope>
    <source>
        <strain evidence="6">Taebaek</strain>
    </source>
</reference>
<keyword evidence="2" id="KW-0479">Metal-binding</keyword>
<proteinExistence type="predicted"/>
<evidence type="ECO:0000256" key="4">
    <source>
        <dbReference type="SAM" id="MobiDB-lite"/>
    </source>
</evidence>
<dbReference type="InterPro" id="IPR000971">
    <property type="entry name" value="Globin"/>
</dbReference>
<dbReference type="SUPFAM" id="SSF46458">
    <property type="entry name" value="Globin-like"/>
    <property type="match status" value="1"/>
</dbReference>
<gene>
    <name evidence="6" type="ORF">niasHS_005621</name>
</gene>
<evidence type="ECO:0000313" key="7">
    <source>
        <dbReference type="Proteomes" id="UP001620645"/>
    </source>
</evidence>
<feature type="region of interest" description="Disordered" evidence="4">
    <location>
        <begin position="129"/>
        <end position="152"/>
    </location>
</feature>
<dbReference type="CDD" id="cd01040">
    <property type="entry name" value="Mb-like"/>
    <property type="match status" value="1"/>
</dbReference>
<dbReference type="Proteomes" id="UP001620645">
    <property type="component" value="Unassembled WGS sequence"/>
</dbReference>
<dbReference type="PANTHER" id="PTHR46458:SF6">
    <property type="entry name" value="GLOBIN FAMILY PROFILE DOMAIN-CONTAINING PROTEIN"/>
    <property type="match status" value="1"/>
</dbReference>
<comment type="caution">
    <text evidence="6">The sequence shown here is derived from an EMBL/GenBank/DDBJ whole genome shotgun (WGS) entry which is preliminary data.</text>
</comment>
<feature type="region of interest" description="Disordered" evidence="4">
    <location>
        <begin position="41"/>
        <end position="61"/>
    </location>
</feature>
<evidence type="ECO:0000256" key="1">
    <source>
        <dbReference type="ARBA" id="ARBA00022617"/>
    </source>
</evidence>
<keyword evidence="3" id="KW-0408">Iron</keyword>
<evidence type="ECO:0000259" key="5">
    <source>
        <dbReference type="Pfam" id="PF00042"/>
    </source>
</evidence>
<feature type="compositionally biased region" description="Low complexity" evidence="4">
    <location>
        <begin position="41"/>
        <end position="51"/>
    </location>
</feature>